<evidence type="ECO:0000256" key="2">
    <source>
        <dbReference type="SAM" id="Phobius"/>
    </source>
</evidence>
<keyword evidence="2" id="KW-1133">Transmembrane helix</keyword>
<feature type="region of interest" description="Disordered" evidence="1">
    <location>
        <begin position="170"/>
        <end position="191"/>
    </location>
</feature>
<dbReference type="Pfam" id="PF14559">
    <property type="entry name" value="TPR_19"/>
    <property type="match status" value="1"/>
</dbReference>
<dbReference type="InterPro" id="IPR011990">
    <property type="entry name" value="TPR-like_helical_dom_sf"/>
</dbReference>
<evidence type="ECO:0000313" key="3">
    <source>
        <dbReference type="EMBL" id="THV27967.1"/>
    </source>
</evidence>
<dbReference type="AlphaFoldDB" id="A0A4S8PCC1"/>
<sequence length="294" mass="31444">MDDPTRGTVAEHLQRAELMYELGQVPDARAEADAALRIDPLDPDANAMAAACALADHDPDEALVYAGAALAHRPRHTRAMVTRGYALADAGRDDEALQAAASLLDLDHTSWRNHIHYALITRHAGAAQPALDAAWNAVNLAPDQPRTHLVLAAIAEDLGMDDLARRSRQAAADLGDTGPDSTGPDSAGPDRAGLDRAGLAFDLGRQLPPEARRTPRRWVDADADDPRWREKVFGQGLFRGALGRSVLLGTAIVFAVPALLGSEIAAGPRLAFAAVALAAWVGWFTVLRRHRDPE</sequence>
<protein>
    <submittedName>
        <fullName evidence="3">Uncharacterized protein</fullName>
    </submittedName>
</protein>
<evidence type="ECO:0000256" key="1">
    <source>
        <dbReference type="SAM" id="MobiDB-lite"/>
    </source>
</evidence>
<gene>
    <name evidence="3" type="ORF">E9998_13335</name>
</gene>
<proteinExistence type="predicted"/>
<organism evidence="3 4">
    <name type="scientific">Glycomyces paridis</name>
    <dbReference type="NCBI Taxonomy" id="2126555"/>
    <lineage>
        <taxon>Bacteria</taxon>
        <taxon>Bacillati</taxon>
        <taxon>Actinomycetota</taxon>
        <taxon>Actinomycetes</taxon>
        <taxon>Glycomycetales</taxon>
        <taxon>Glycomycetaceae</taxon>
        <taxon>Glycomyces</taxon>
    </lineage>
</organism>
<keyword evidence="4" id="KW-1185">Reference proteome</keyword>
<evidence type="ECO:0000313" key="4">
    <source>
        <dbReference type="Proteomes" id="UP000305792"/>
    </source>
</evidence>
<accession>A0A4S8PCC1</accession>
<name>A0A4S8PCC1_9ACTN</name>
<feature type="transmembrane region" description="Helical" evidence="2">
    <location>
        <begin position="266"/>
        <end position="287"/>
    </location>
</feature>
<reference evidence="3 4" key="1">
    <citation type="journal article" date="2018" name="Int. J. Syst. Evol. Microbiol.">
        <title>Glycomyces paridis sp. nov., isolated from the medicinal plant Paris polyphylla.</title>
        <authorList>
            <person name="Fang X.M."/>
            <person name="Bai J.L."/>
            <person name="Su J."/>
            <person name="Zhao L.L."/>
            <person name="Liu H.Y."/>
            <person name="Ma B.P."/>
            <person name="Zhang Y.Q."/>
            <person name="Yu L.Y."/>
        </authorList>
    </citation>
    <scope>NUCLEOTIDE SEQUENCE [LARGE SCALE GENOMIC DNA]</scope>
    <source>
        <strain evidence="3 4">CPCC 204357</strain>
    </source>
</reference>
<feature type="transmembrane region" description="Helical" evidence="2">
    <location>
        <begin position="237"/>
        <end position="260"/>
    </location>
</feature>
<dbReference type="OrthoDB" id="3402539at2"/>
<dbReference type="EMBL" id="STGX01000009">
    <property type="protein sequence ID" value="THV27967.1"/>
    <property type="molecule type" value="Genomic_DNA"/>
</dbReference>
<dbReference type="Proteomes" id="UP000305792">
    <property type="component" value="Unassembled WGS sequence"/>
</dbReference>
<dbReference type="Gene3D" id="1.25.40.10">
    <property type="entry name" value="Tetratricopeptide repeat domain"/>
    <property type="match status" value="1"/>
</dbReference>
<dbReference type="RefSeq" id="WP_136530200.1">
    <property type="nucleotide sequence ID" value="NZ_STGX01000009.1"/>
</dbReference>
<keyword evidence="2" id="KW-0812">Transmembrane</keyword>
<dbReference type="SUPFAM" id="SSF48452">
    <property type="entry name" value="TPR-like"/>
    <property type="match status" value="1"/>
</dbReference>
<keyword evidence="2" id="KW-0472">Membrane</keyword>
<comment type="caution">
    <text evidence="3">The sequence shown here is derived from an EMBL/GenBank/DDBJ whole genome shotgun (WGS) entry which is preliminary data.</text>
</comment>